<accession>A0A1D2VAG8</accession>
<dbReference type="EMBL" id="KV454491">
    <property type="protein sequence ID" value="ODV58611.1"/>
    <property type="molecule type" value="Genomic_DNA"/>
</dbReference>
<dbReference type="FunCoup" id="A0A1D2VAG8">
    <property type="interactions" value="275"/>
</dbReference>
<dbReference type="STRING" id="1344418.A0A1D2VAG8"/>
<name>A0A1D2VAG8_9ASCO</name>
<dbReference type="GO" id="GO:0005758">
    <property type="term" value="C:mitochondrial intermembrane space"/>
    <property type="evidence" value="ECO:0007669"/>
    <property type="project" value="EnsemblFungi"/>
</dbReference>
<dbReference type="GO" id="GO:0033617">
    <property type="term" value="P:mitochondrial respiratory chain complex IV assembly"/>
    <property type="evidence" value="ECO:0007669"/>
    <property type="project" value="EnsemblFungi"/>
</dbReference>
<evidence type="ECO:0000313" key="4">
    <source>
        <dbReference type="Proteomes" id="UP000095038"/>
    </source>
</evidence>
<dbReference type="GeneID" id="30967665"/>
<dbReference type="GO" id="GO:0005743">
    <property type="term" value="C:mitochondrial inner membrane"/>
    <property type="evidence" value="ECO:0007669"/>
    <property type="project" value="EnsemblFungi"/>
</dbReference>
<dbReference type="InterPro" id="IPR018793">
    <property type="entry name" value="Cyt_c_oxidase_assmbl_Pet191"/>
</dbReference>
<dbReference type="Pfam" id="PF10203">
    <property type="entry name" value="Pet191_N"/>
    <property type="match status" value="1"/>
</dbReference>
<keyword evidence="4" id="KW-1185">Reference proteome</keyword>
<evidence type="ECO:0000256" key="1">
    <source>
        <dbReference type="ARBA" id="ARBA00007785"/>
    </source>
</evidence>
<reference evidence="4" key="1">
    <citation type="submission" date="2016-05" db="EMBL/GenBank/DDBJ databases">
        <title>Comparative genomics of biotechnologically important yeasts.</title>
        <authorList>
            <consortium name="DOE Joint Genome Institute"/>
            <person name="Riley R."/>
            <person name="Haridas S."/>
            <person name="Wolfe K.H."/>
            <person name="Lopes M.R."/>
            <person name="Hittinger C.T."/>
            <person name="Goker M."/>
            <person name="Salamov A."/>
            <person name="Wisecaver J."/>
            <person name="Long T.M."/>
            <person name="Aerts A.L."/>
            <person name="Barry K."/>
            <person name="Choi C."/>
            <person name="Clum A."/>
            <person name="Coughlan A.Y."/>
            <person name="Deshpande S."/>
            <person name="Douglass A.P."/>
            <person name="Hanson S.J."/>
            <person name="Klenk H.-P."/>
            <person name="Labutti K."/>
            <person name="Lapidus A."/>
            <person name="Lindquist E."/>
            <person name="Lipzen A."/>
            <person name="Meier-Kolthoff J.P."/>
            <person name="Ohm R.A."/>
            <person name="Otillar R.P."/>
            <person name="Pangilinan J."/>
            <person name="Peng Y."/>
            <person name="Rokas A."/>
            <person name="Rosa C.A."/>
            <person name="Scheuner C."/>
            <person name="Sibirny A.A."/>
            <person name="Slot J.C."/>
            <person name="Stielow J.B."/>
            <person name="Sun H."/>
            <person name="Kurtzman C.P."/>
            <person name="Blackwell M."/>
            <person name="Grigoriev I.V."/>
            <person name="Jeffries T.W."/>
        </authorList>
    </citation>
    <scope>NUCLEOTIDE SEQUENCE [LARGE SCALE GENOMIC DNA]</scope>
    <source>
        <strain evidence="4">DSM 1968</strain>
    </source>
</reference>
<dbReference type="PANTHER" id="PTHR28627">
    <property type="entry name" value="CYTOCHROME C OXIDASE ASSEMBLY FACTOR 5"/>
    <property type="match status" value="1"/>
</dbReference>
<gene>
    <name evidence="3" type="ORF">ASCRUDRAFT_77846</name>
</gene>
<sequence length="122" mass="14031">MPSSCKDQRYKMAICLQRSPCVLIERHTPKECVQNQELLKTLPSICLAQMKEFMDCKRGIIDKSKRFTGNGPLSSGKYDEHFENFSKGNLDPVEEYHKLKYLEKLNSGESTLTKSTERSLQP</sequence>
<evidence type="ECO:0000313" key="3">
    <source>
        <dbReference type="EMBL" id="ODV58611.1"/>
    </source>
</evidence>
<evidence type="ECO:0008006" key="5">
    <source>
        <dbReference type="Google" id="ProtNLM"/>
    </source>
</evidence>
<dbReference type="OrthoDB" id="282149at2759"/>
<dbReference type="PANTHER" id="PTHR28627:SF1">
    <property type="entry name" value="CYTOCHROME C OXIDASE ASSEMBLY FACTOR 5"/>
    <property type="match status" value="1"/>
</dbReference>
<comment type="similarity">
    <text evidence="1">Belongs to the PET191 family.</text>
</comment>
<proteinExistence type="inferred from homology"/>
<dbReference type="InParanoid" id="A0A1D2VAG8"/>
<keyword evidence="2" id="KW-1015">Disulfide bond</keyword>
<dbReference type="RefSeq" id="XP_020044918.1">
    <property type="nucleotide sequence ID" value="XM_020194029.1"/>
</dbReference>
<dbReference type="AlphaFoldDB" id="A0A1D2VAG8"/>
<dbReference type="Proteomes" id="UP000095038">
    <property type="component" value="Unassembled WGS sequence"/>
</dbReference>
<organism evidence="3 4">
    <name type="scientific">Ascoidea rubescens DSM 1968</name>
    <dbReference type="NCBI Taxonomy" id="1344418"/>
    <lineage>
        <taxon>Eukaryota</taxon>
        <taxon>Fungi</taxon>
        <taxon>Dikarya</taxon>
        <taxon>Ascomycota</taxon>
        <taxon>Saccharomycotina</taxon>
        <taxon>Saccharomycetes</taxon>
        <taxon>Ascoideaceae</taxon>
        <taxon>Ascoidea</taxon>
    </lineage>
</organism>
<protein>
    <recommendedName>
        <fullName evidence="5">Cytochrome c oxidase assembly protein PET191</fullName>
    </recommendedName>
</protein>
<evidence type="ECO:0000256" key="2">
    <source>
        <dbReference type="ARBA" id="ARBA00023157"/>
    </source>
</evidence>